<evidence type="ECO:0000256" key="1">
    <source>
        <dbReference type="SAM" id="Phobius"/>
    </source>
</evidence>
<name>A0AAD7EN12_9AGAR</name>
<feature type="non-terminal residue" evidence="3">
    <location>
        <position position="1"/>
    </location>
</feature>
<organism evidence="3 4">
    <name type="scientific">Mycena albidolilacea</name>
    <dbReference type="NCBI Taxonomy" id="1033008"/>
    <lineage>
        <taxon>Eukaryota</taxon>
        <taxon>Fungi</taxon>
        <taxon>Dikarya</taxon>
        <taxon>Basidiomycota</taxon>
        <taxon>Agaricomycotina</taxon>
        <taxon>Agaricomycetes</taxon>
        <taxon>Agaricomycetidae</taxon>
        <taxon>Agaricales</taxon>
        <taxon>Marasmiineae</taxon>
        <taxon>Mycenaceae</taxon>
        <taxon>Mycena</taxon>
    </lineage>
</organism>
<dbReference type="Proteomes" id="UP001218218">
    <property type="component" value="Unassembled WGS sequence"/>
</dbReference>
<dbReference type="EMBL" id="JARIHO010000030">
    <property type="protein sequence ID" value="KAJ7336749.1"/>
    <property type="molecule type" value="Genomic_DNA"/>
</dbReference>
<dbReference type="EMBL" id="JARIHO010000025">
    <property type="protein sequence ID" value="KAJ7342426.1"/>
    <property type="molecule type" value="Genomic_DNA"/>
</dbReference>
<dbReference type="AlphaFoldDB" id="A0AAD7EN12"/>
<keyword evidence="4" id="KW-1185">Reference proteome</keyword>
<proteinExistence type="predicted"/>
<feature type="transmembrane region" description="Helical" evidence="1">
    <location>
        <begin position="45"/>
        <end position="65"/>
    </location>
</feature>
<evidence type="ECO:0000313" key="4">
    <source>
        <dbReference type="Proteomes" id="UP001218218"/>
    </source>
</evidence>
<evidence type="ECO:0000313" key="3">
    <source>
        <dbReference type="EMBL" id="KAJ7342426.1"/>
    </source>
</evidence>
<gene>
    <name evidence="3" type="ORF">DFH08DRAFT_874257</name>
    <name evidence="2" type="ORF">DFH08DRAFT_877405</name>
</gene>
<feature type="transmembrane region" description="Helical" evidence="1">
    <location>
        <begin position="7"/>
        <end position="25"/>
    </location>
</feature>
<keyword evidence="1" id="KW-0472">Membrane</keyword>
<protein>
    <submittedName>
        <fullName evidence="3">Uncharacterized protein</fullName>
    </submittedName>
</protein>
<keyword evidence="1" id="KW-1133">Transmembrane helix</keyword>
<sequence length="66" mass="7354">MLLTVRIFGGAVTTLRWSLVFKYVLTLPIKLSASQFWTIQTFPLVTGSVCYGPQFFGVACALYMIS</sequence>
<reference evidence="3" key="1">
    <citation type="submission" date="2023-03" db="EMBL/GenBank/DDBJ databases">
        <title>Massive genome expansion in bonnet fungi (Mycena s.s.) driven by repeated elements and novel gene families across ecological guilds.</title>
        <authorList>
            <consortium name="Lawrence Berkeley National Laboratory"/>
            <person name="Harder C.B."/>
            <person name="Miyauchi S."/>
            <person name="Viragh M."/>
            <person name="Kuo A."/>
            <person name="Thoen E."/>
            <person name="Andreopoulos B."/>
            <person name="Lu D."/>
            <person name="Skrede I."/>
            <person name="Drula E."/>
            <person name="Henrissat B."/>
            <person name="Morin E."/>
            <person name="Kohler A."/>
            <person name="Barry K."/>
            <person name="LaButti K."/>
            <person name="Morin E."/>
            <person name="Salamov A."/>
            <person name="Lipzen A."/>
            <person name="Mereny Z."/>
            <person name="Hegedus B."/>
            <person name="Baldrian P."/>
            <person name="Stursova M."/>
            <person name="Weitz H."/>
            <person name="Taylor A."/>
            <person name="Grigoriev I.V."/>
            <person name="Nagy L.G."/>
            <person name="Martin F."/>
            <person name="Kauserud H."/>
        </authorList>
    </citation>
    <scope>NUCLEOTIDE SEQUENCE</scope>
    <source>
        <strain evidence="3">CBHHK002</strain>
    </source>
</reference>
<keyword evidence="1" id="KW-0812">Transmembrane</keyword>
<accession>A0AAD7EN12</accession>
<comment type="caution">
    <text evidence="3">The sequence shown here is derived from an EMBL/GenBank/DDBJ whole genome shotgun (WGS) entry which is preliminary data.</text>
</comment>
<evidence type="ECO:0000313" key="2">
    <source>
        <dbReference type="EMBL" id="KAJ7336749.1"/>
    </source>
</evidence>